<protein>
    <submittedName>
        <fullName evidence="1">Endonuclease/exonuclease/phosphatase family protein</fullName>
    </submittedName>
</protein>
<keyword evidence="1" id="KW-0269">Exonuclease</keyword>
<dbReference type="AlphaFoldDB" id="A0A392VF10"/>
<evidence type="ECO:0000313" key="1">
    <source>
        <dbReference type="EMBL" id="MCI86457.1"/>
    </source>
</evidence>
<comment type="caution">
    <text evidence="1">The sequence shown here is derived from an EMBL/GenBank/DDBJ whole genome shotgun (WGS) entry which is preliminary data.</text>
</comment>
<keyword evidence="2" id="KW-1185">Reference proteome</keyword>
<feature type="non-terminal residue" evidence="1">
    <location>
        <position position="57"/>
    </location>
</feature>
<name>A0A392VF10_9FABA</name>
<evidence type="ECO:0000313" key="2">
    <source>
        <dbReference type="Proteomes" id="UP000265520"/>
    </source>
</evidence>
<reference evidence="1 2" key="1">
    <citation type="journal article" date="2018" name="Front. Plant Sci.">
        <title>Red Clover (Trifolium pratense) and Zigzag Clover (T. medium) - A Picture of Genomic Similarities and Differences.</title>
        <authorList>
            <person name="Dluhosova J."/>
            <person name="Istvanek J."/>
            <person name="Nedelnik J."/>
            <person name="Repkova J."/>
        </authorList>
    </citation>
    <scope>NUCLEOTIDE SEQUENCE [LARGE SCALE GENOMIC DNA]</scope>
    <source>
        <strain evidence="2">cv. 10/8</strain>
        <tissue evidence="1">Leaf</tissue>
    </source>
</reference>
<keyword evidence="1" id="KW-0378">Hydrolase</keyword>
<accession>A0A392VF10</accession>
<dbReference type="GO" id="GO:0004519">
    <property type="term" value="F:endonuclease activity"/>
    <property type="evidence" value="ECO:0007669"/>
    <property type="project" value="UniProtKB-KW"/>
</dbReference>
<organism evidence="1 2">
    <name type="scientific">Trifolium medium</name>
    <dbReference type="NCBI Taxonomy" id="97028"/>
    <lineage>
        <taxon>Eukaryota</taxon>
        <taxon>Viridiplantae</taxon>
        <taxon>Streptophyta</taxon>
        <taxon>Embryophyta</taxon>
        <taxon>Tracheophyta</taxon>
        <taxon>Spermatophyta</taxon>
        <taxon>Magnoliopsida</taxon>
        <taxon>eudicotyledons</taxon>
        <taxon>Gunneridae</taxon>
        <taxon>Pentapetalae</taxon>
        <taxon>rosids</taxon>
        <taxon>fabids</taxon>
        <taxon>Fabales</taxon>
        <taxon>Fabaceae</taxon>
        <taxon>Papilionoideae</taxon>
        <taxon>50 kb inversion clade</taxon>
        <taxon>NPAAA clade</taxon>
        <taxon>Hologalegina</taxon>
        <taxon>IRL clade</taxon>
        <taxon>Trifolieae</taxon>
        <taxon>Trifolium</taxon>
    </lineage>
</organism>
<dbReference type="Proteomes" id="UP000265520">
    <property type="component" value="Unassembled WGS sequence"/>
</dbReference>
<sequence length="57" mass="6682">MVEDRAMVNPAWMDIFPNVRLVNLLASHSDHNYSFKFENAWFNEPELGDVVTEGWEL</sequence>
<keyword evidence="1" id="KW-0540">Nuclease</keyword>
<dbReference type="GO" id="GO:0004527">
    <property type="term" value="F:exonuclease activity"/>
    <property type="evidence" value="ECO:0007669"/>
    <property type="project" value="UniProtKB-KW"/>
</dbReference>
<proteinExistence type="predicted"/>
<dbReference type="EMBL" id="LXQA011141181">
    <property type="protein sequence ID" value="MCI86457.1"/>
    <property type="molecule type" value="Genomic_DNA"/>
</dbReference>
<keyword evidence="1" id="KW-0255">Endonuclease</keyword>